<dbReference type="Proteomes" id="UP000647172">
    <property type="component" value="Unassembled WGS sequence"/>
</dbReference>
<protein>
    <submittedName>
        <fullName evidence="1">Uncharacterized protein</fullName>
    </submittedName>
</protein>
<name>A0A919MIR6_9ACTN</name>
<dbReference type="AlphaFoldDB" id="A0A919MIR6"/>
<proteinExistence type="predicted"/>
<sequence>MTPTVIHQPRVAWDAARAFVRMAGGPGFDAYAGRVLARLGPEMYGELAGTRRRLLAASVESGDRFAADVEAGRWRVRLEDLLRSDPSLIAPVRELTEAAAR</sequence>
<dbReference type="RefSeq" id="WP_203771197.1">
    <property type="nucleotide sequence ID" value="NZ_BAAAYJ010000062.1"/>
</dbReference>
<reference evidence="1" key="1">
    <citation type="submission" date="2021-01" db="EMBL/GenBank/DDBJ databases">
        <title>Whole genome shotgun sequence of Actinoplanes nipponensis NBRC 14063.</title>
        <authorList>
            <person name="Komaki H."/>
            <person name="Tamura T."/>
        </authorList>
    </citation>
    <scope>NUCLEOTIDE SEQUENCE</scope>
    <source>
        <strain evidence="1">NBRC 14063</strain>
    </source>
</reference>
<gene>
    <name evidence="1" type="ORF">Ani05nite_45680</name>
</gene>
<comment type="caution">
    <text evidence="1">The sequence shown here is derived from an EMBL/GenBank/DDBJ whole genome shotgun (WGS) entry which is preliminary data.</text>
</comment>
<accession>A0A919MIR6</accession>
<organism evidence="1 2">
    <name type="scientific">Actinoplanes nipponensis</name>
    <dbReference type="NCBI Taxonomy" id="135950"/>
    <lineage>
        <taxon>Bacteria</taxon>
        <taxon>Bacillati</taxon>
        <taxon>Actinomycetota</taxon>
        <taxon>Actinomycetes</taxon>
        <taxon>Micromonosporales</taxon>
        <taxon>Micromonosporaceae</taxon>
        <taxon>Actinoplanes</taxon>
    </lineage>
</organism>
<keyword evidence="2" id="KW-1185">Reference proteome</keyword>
<evidence type="ECO:0000313" key="1">
    <source>
        <dbReference type="EMBL" id="GIE51034.1"/>
    </source>
</evidence>
<dbReference type="EMBL" id="BOMQ01000053">
    <property type="protein sequence ID" value="GIE51034.1"/>
    <property type="molecule type" value="Genomic_DNA"/>
</dbReference>
<evidence type="ECO:0000313" key="2">
    <source>
        <dbReference type="Proteomes" id="UP000647172"/>
    </source>
</evidence>